<dbReference type="OrthoDB" id="9797243at2"/>
<dbReference type="Proteomes" id="UP000437748">
    <property type="component" value="Unassembled WGS sequence"/>
</dbReference>
<evidence type="ECO:0000313" key="1">
    <source>
        <dbReference type="EMBL" id="KAB8037091.1"/>
    </source>
</evidence>
<gene>
    <name evidence="1" type="ORF">GCL60_14775</name>
</gene>
<name>A0A6N6VVI9_9BACT</name>
<sequence length="85" mass="10091">MSTGKNIVCFDNPYLFFEQMGDFNFNIPIYNDSELGQEKKGEEFAKDIYDKGFKEIYLATGHLPEYFPQIEWIKWTKDKAPPWIN</sequence>
<organism evidence="1 2">
    <name type="scientific">Silvanigrella paludirubra</name>
    <dbReference type="NCBI Taxonomy" id="2499159"/>
    <lineage>
        <taxon>Bacteria</taxon>
        <taxon>Pseudomonadati</taxon>
        <taxon>Bdellovibrionota</taxon>
        <taxon>Oligoflexia</taxon>
        <taxon>Silvanigrellales</taxon>
        <taxon>Silvanigrellaceae</taxon>
        <taxon>Silvanigrella</taxon>
    </lineage>
</organism>
<protein>
    <submittedName>
        <fullName evidence="1">Uncharacterized protein</fullName>
    </submittedName>
</protein>
<evidence type="ECO:0000313" key="2">
    <source>
        <dbReference type="Proteomes" id="UP000437748"/>
    </source>
</evidence>
<keyword evidence="2" id="KW-1185">Reference proteome</keyword>
<dbReference type="EMBL" id="WFLM01000005">
    <property type="protein sequence ID" value="KAB8037091.1"/>
    <property type="molecule type" value="Genomic_DNA"/>
</dbReference>
<accession>A0A6N6VVI9</accession>
<comment type="caution">
    <text evidence="1">The sequence shown here is derived from an EMBL/GenBank/DDBJ whole genome shotgun (WGS) entry which is preliminary data.</text>
</comment>
<reference evidence="1 2" key="1">
    <citation type="submission" date="2019-10" db="EMBL/GenBank/DDBJ databases">
        <title>New species of Slilvanegrellaceae.</title>
        <authorList>
            <person name="Pitt A."/>
            <person name="Hahn M.W."/>
        </authorList>
    </citation>
    <scope>NUCLEOTIDE SEQUENCE [LARGE SCALE GENOMIC DNA]</scope>
    <source>
        <strain evidence="1 2">SP-Ram-0.45-NSY-1</strain>
    </source>
</reference>
<proteinExistence type="predicted"/>
<dbReference type="RefSeq" id="WP_153421508.1">
    <property type="nucleotide sequence ID" value="NZ_WFLM01000005.1"/>
</dbReference>
<dbReference type="AlphaFoldDB" id="A0A6N6VVI9"/>